<dbReference type="Pfam" id="PF12867">
    <property type="entry name" value="DinB_2"/>
    <property type="match status" value="1"/>
</dbReference>
<dbReference type="AlphaFoldDB" id="A0A937F7U0"/>
<accession>A0A937F7U0</accession>
<evidence type="ECO:0000259" key="1">
    <source>
        <dbReference type="Pfam" id="PF12867"/>
    </source>
</evidence>
<protein>
    <submittedName>
        <fullName evidence="2">DinB family protein</fullName>
    </submittedName>
</protein>
<feature type="domain" description="DinB-like" evidence="1">
    <location>
        <begin position="24"/>
        <end position="148"/>
    </location>
</feature>
<dbReference type="Proteomes" id="UP000659388">
    <property type="component" value="Unassembled WGS sequence"/>
</dbReference>
<comment type="caution">
    <text evidence="2">The sequence shown here is derived from an EMBL/GenBank/DDBJ whole genome shotgun (WGS) entry which is preliminary data.</text>
</comment>
<name>A0A937F7U0_9BACT</name>
<evidence type="ECO:0000313" key="2">
    <source>
        <dbReference type="EMBL" id="MBL3658037.1"/>
    </source>
</evidence>
<evidence type="ECO:0000313" key="3">
    <source>
        <dbReference type="Proteomes" id="UP000659388"/>
    </source>
</evidence>
<keyword evidence="3" id="KW-1185">Reference proteome</keyword>
<reference evidence="2" key="1">
    <citation type="submission" date="2021-01" db="EMBL/GenBank/DDBJ databases">
        <title>Fulvivirga kasyanovii gen. nov., sp nov., a novel member of the phylum Bacteroidetes isolated from seawater in a mussel farm.</title>
        <authorList>
            <person name="Zhao L.-H."/>
            <person name="Wang Z.-J."/>
        </authorList>
    </citation>
    <scope>NUCLEOTIDE SEQUENCE</scope>
    <source>
        <strain evidence="2">2943</strain>
    </source>
</reference>
<dbReference type="InterPro" id="IPR034660">
    <property type="entry name" value="DinB/YfiT-like"/>
</dbReference>
<proteinExistence type="predicted"/>
<dbReference type="Gene3D" id="1.20.120.450">
    <property type="entry name" value="dinb family like domain"/>
    <property type="match status" value="1"/>
</dbReference>
<sequence length="159" mass="18102">MNNQIKSLIEQVSSLLKGGNAHVTLEQAVADLPAEYRGKRPDGLPYSVWELVEHMRLAQADILDFSTNANYETWNWPDDYWPADAAPASEEEWQNSLTQIKEDRDKYIALISDPEVDLYTPFKHGSGQNLLREALLIADHNSYHVGQIIVVRRLLGQWG</sequence>
<dbReference type="SUPFAM" id="SSF109854">
    <property type="entry name" value="DinB/YfiT-like putative metalloenzymes"/>
    <property type="match status" value="1"/>
</dbReference>
<dbReference type="InterPro" id="IPR024775">
    <property type="entry name" value="DinB-like"/>
</dbReference>
<organism evidence="2 3">
    <name type="scientific">Fulvivirga sediminis</name>
    <dbReference type="NCBI Taxonomy" id="2803949"/>
    <lineage>
        <taxon>Bacteria</taxon>
        <taxon>Pseudomonadati</taxon>
        <taxon>Bacteroidota</taxon>
        <taxon>Cytophagia</taxon>
        <taxon>Cytophagales</taxon>
        <taxon>Fulvivirgaceae</taxon>
        <taxon>Fulvivirga</taxon>
    </lineage>
</organism>
<gene>
    <name evidence="2" type="ORF">JL102_17940</name>
</gene>
<dbReference type="RefSeq" id="WP_202245829.1">
    <property type="nucleotide sequence ID" value="NZ_JAESIY010000010.1"/>
</dbReference>
<dbReference type="EMBL" id="JAESIY010000010">
    <property type="protein sequence ID" value="MBL3658037.1"/>
    <property type="molecule type" value="Genomic_DNA"/>
</dbReference>